<feature type="compositionally biased region" description="Low complexity" evidence="1">
    <location>
        <begin position="87"/>
        <end position="100"/>
    </location>
</feature>
<organism evidence="3 4">
    <name type="scientific">Cerrena zonata</name>
    <dbReference type="NCBI Taxonomy" id="2478898"/>
    <lineage>
        <taxon>Eukaryota</taxon>
        <taxon>Fungi</taxon>
        <taxon>Dikarya</taxon>
        <taxon>Basidiomycota</taxon>
        <taxon>Agaricomycotina</taxon>
        <taxon>Agaricomycetes</taxon>
        <taxon>Polyporales</taxon>
        <taxon>Cerrenaceae</taxon>
        <taxon>Cerrena</taxon>
    </lineage>
</organism>
<feature type="compositionally biased region" description="Polar residues" evidence="1">
    <location>
        <begin position="1"/>
        <end position="10"/>
    </location>
</feature>
<evidence type="ECO:0000313" key="4">
    <source>
        <dbReference type="Proteomes" id="UP001385951"/>
    </source>
</evidence>
<evidence type="ECO:0000256" key="1">
    <source>
        <dbReference type="SAM" id="MobiDB-lite"/>
    </source>
</evidence>
<feature type="region of interest" description="Disordered" evidence="1">
    <location>
        <begin position="1"/>
        <end position="105"/>
    </location>
</feature>
<dbReference type="InterPro" id="IPR046528">
    <property type="entry name" value="DUF6593"/>
</dbReference>
<proteinExistence type="predicted"/>
<protein>
    <recommendedName>
        <fullName evidence="2">DUF6593 domain-containing protein</fullName>
    </recommendedName>
</protein>
<gene>
    <name evidence="3" type="ORF">QCA50_002347</name>
</gene>
<evidence type="ECO:0000313" key="3">
    <source>
        <dbReference type="EMBL" id="KAK7695157.1"/>
    </source>
</evidence>
<dbReference type="EMBL" id="JASBNA010000002">
    <property type="protein sequence ID" value="KAK7695157.1"/>
    <property type="molecule type" value="Genomic_DNA"/>
</dbReference>
<keyword evidence="4" id="KW-1185">Reference proteome</keyword>
<dbReference type="AlphaFoldDB" id="A0AAW0GXT3"/>
<accession>A0AAW0GXT3</accession>
<reference evidence="3 4" key="1">
    <citation type="submission" date="2022-09" db="EMBL/GenBank/DDBJ databases">
        <authorList>
            <person name="Palmer J.M."/>
        </authorList>
    </citation>
    <scope>NUCLEOTIDE SEQUENCE [LARGE SCALE GENOMIC DNA]</scope>
    <source>
        <strain evidence="3 4">DSM 7382</strain>
    </source>
</reference>
<name>A0AAW0GXT3_9APHY</name>
<evidence type="ECO:0000259" key="2">
    <source>
        <dbReference type="Pfam" id="PF20236"/>
    </source>
</evidence>
<comment type="caution">
    <text evidence="3">The sequence shown here is derived from an EMBL/GenBank/DDBJ whole genome shotgun (WGS) entry which is preliminary data.</text>
</comment>
<feature type="compositionally biased region" description="Low complexity" evidence="1">
    <location>
        <begin position="20"/>
        <end position="29"/>
    </location>
</feature>
<feature type="compositionally biased region" description="Low complexity" evidence="1">
    <location>
        <begin position="65"/>
        <end position="76"/>
    </location>
</feature>
<sequence>MSLLRSNSLEETTRKRRFSFFRNKSSTSTITTGSAELSSPVSPTDSGYSSSQVDARDPERNMNISLPTSAPASPSLIRSRWTQGDDNPSSSRLSLSTNLSRPPPPLYRVPEHTLPILQHGTHEDGLPTYSSAALSAKPTTYQFIRSSPFAMIVSEDFGASRSEVPGKYHISVGVNVWMPSCTITTIRRGGSEDGHLVAELELGIMAGPATITMGGQCRSLSSVMYRKSSTSNSRTYRLLDGSSVKWKLGHDAWRASSDAQELALFDPTPPRKLILQPSAHHLTDHIIVCLVILMREHLTPKAGLVGEASQLFNYSQYFQFGEE</sequence>
<dbReference type="Proteomes" id="UP001385951">
    <property type="component" value="Unassembled WGS sequence"/>
</dbReference>
<feature type="compositionally biased region" description="Polar residues" evidence="1">
    <location>
        <begin position="30"/>
        <end position="53"/>
    </location>
</feature>
<feature type="domain" description="DUF6593" evidence="2">
    <location>
        <begin position="180"/>
        <end position="295"/>
    </location>
</feature>
<dbReference type="Pfam" id="PF20236">
    <property type="entry name" value="DUF6593"/>
    <property type="match status" value="1"/>
</dbReference>